<evidence type="ECO:0008006" key="13">
    <source>
        <dbReference type="Google" id="ProtNLM"/>
    </source>
</evidence>
<evidence type="ECO:0000256" key="1">
    <source>
        <dbReference type="ARBA" id="ARBA00004123"/>
    </source>
</evidence>
<organism evidence="11 12">
    <name type="scientific">Puccinia sorghi</name>
    <dbReference type="NCBI Taxonomy" id="27349"/>
    <lineage>
        <taxon>Eukaryota</taxon>
        <taxon>Fungi</taxon>
        <taxon>Dikarya</taxon>
        <taxon>Basidiomycota</taxon>
        <taxon>Pucciniomycotina</taxon>
        <taxon>Pucciniomycetes</taxon>
        <taxon>Pucciniales</taxon>
        <taxon>Pucciniaceae</taxon>
        <taxon>Puccinia</taxon>
    </lineage>
</organism>
<dbReference type="Proteomes" id="UP000037035">
    <property type="component" value="Unassembled WGS sequence"/>
</dbReference>
<keyword evidence="12" id="KW-1185">Reference proteome</keyword>
<feature type="domain" description="C2H2-type" evidence="9">
    <location>
        <begin position="333"/>
        <end position="361"/>
    </location>
</feature>
<evidence type="ECO:0000313" key="12">
    <source>
        <dbReference type="Proteomes" id="UP000037035"/>
    </source>
</evidence>
<evidence type="ECO:0000256" key="5">
    <source>
        <dbReference type="ARBA" id="ARBA00022833"/>
    </source>
</evidence>
<dbReference type="Pfam" id="PF00096">
    <property type="entry name" value="zf-C2H2"/>
    <property type="match status" value="2"/>
</dbReference>
<evidence type="ECO:0000256" key="6">
    <source>
        <dbReference type="ARBA" id="ARBA00023242"/>
    </source>
</evidence>
<dbReference type="SMART" id="SM00355">
    <property type="entry name" value="ZnF_C2H2"/>
    <property type="match status" value="4"/>
</dbReference>
<feature type="region of interest" description="Disordered" evidence="8">
    <location>
        <begin position="240"/>
        <end position="263"/>
    </location>
</feature>
<dbReference type="InterPro" id="IPR001810">
    <property type="entry name" value="F-box_dom"/>
</dbReference>
<dbReference type="AlphaFoldDB" id="A0A0L6UWC5"/>
<feature type="domain" description="C2H2-type" evidence="9">
    <location>
        <begin position="84"/>
        <end position="111"/>
    </location>
</feature>
<evidence type="ECO:0000259" key="10">
    <source>
        <dbReference type="PROSITE" id="PS50181"/>
    </source>
</evidence>
<dbReference type="GO" id="GO:0000981">
    <property type="term" value="F:DNA-binding transcription factor activity, RNA polymerase II-specific"/>
    <property type="evidence" value="ECO:0007669"/>
    <property type="project" value="TreeGrafter"/>
</dbReference>
<evidence type="ECO:0000256" key="8">
    <source>
        <dbReference type="SAM" id="MobiDB-lite"/>
    </source>
</evidence>
<evidence type="ECO:0000256" key="7">
    <source>
        <dbReference type="PROSITE-ProRule" id="PRU00042"/>
    </source>
</evidence>
<sequence length="1013" mass="115114">MLVRLVDQRGVAQLREKLIEEWDLWFIDIPVHSALPLDPSLFAPINQQQPEKEEEYHSPSQSNNTFTNEIIEQSLTPFRVGKNWACRICGRQFTRRFNCTTHERTHLDLKERAQFQCKLCQRAFTRRHDLERHIHSVHPGHNIHRDSPLRVNQNLPDHQQQQNLFDLSALTSSFNRHHSTDLPHSSSSSSLSSHDPRYHHESEHLRILLIDAPSGSQQEHQISTTTREPLMISSPIASQSHTTLNHQHHHHNNTMTNNAHSSTPTAILTSGSIRGISQSVERVPLEQISDFNPNQEPIFKFDKRWACGTCGRIFVRRNNCKAHEATHRDIREHQCSTCSRSFSRKHDLERHMLAVHPGVELSDGEYDSMDANMSRRKRQCLTFDLLDGEGSLWSCLLNKVGRKSDGRCEEWDAIDPFILGMEGWFQGASSGKGDSQVYKMRVVEEGRGQVGVPADSKMSRDDGVVIGGSSGGSGSGSSGQFNIFETFEPVVPPAVAEVRPLELEILDRILLLLDPTDLHSIALLHKRTNQIIYGQHNKQRLWRKQFLIHFDHPPENKAIDWFLDLTKRIQLRQILSIKDDQRLKDQLIKHYPGSKLSEPYNLIFLILNTAQELTTIRESSLNISFLKQLFTTQSSQFRIIHYAGLNYQQEPIYARRPSLHDPLVTAAAKLHTLYGLTQFDLNKPRARGIARESCYALSNYTISNLYGPFLPDNSCRVNWPHLEALSLVVGLNLYTIRSKAMGGDTTNQSTTETNTLPHGLPNLPEDPPLFTMPNNPHQSVGQILHYPHGQEYQHGHEEGQSPSNRKPELIKWPILDSLQSARAFTQVMHPAYDHPALPWPPTPPNPHHPPLHLDLNHYDWAGVTGRWLRVAVRIMTLELKVISIGKRPDEDGSHWTPPDLQMGRVDRPPIYFQGTSAGLIHGGVGINRYNVGASSRLLIGQALSHVRGCVSMTMDGEVRWSLIHRLPGNDRWSCEGIQVGGVRSKWGVLGVWTDVNHEVEGPVGPFYFYKTSY</sequence>
<dbReference type="PROSITE" id="PS00028">
    <property type="entry name" value="ZINC_FINGER_C2H2_1"/>
    <property type="match status" value="4"/>
</dbReference>
<reference evidence="11 12" key="1">
    <citation type="submission" date="2015-08" db="EMBL/GenBank/DDBJ databases">
        <title>Next Generation Sequencing and Analysis of the Genome of Puccinia sorghi L Schw, the Causal Agent of Maize Common Rust.</title>
        <authorList>
            <person name="Rochi L."/>
            <person name="Burguener G."/>
            <person name="Darino M."/>
            <person name="Turjanski A."/>
            <person name="Kreff E."/>
            <person name="Dieguez M.J."/>
            <person name="Sacco F."/>
        </authorList>
    </citation>
    <scope>NUCLEOTIDE SEQUENCE [LARGE SCALE GENOMIC DNA]</scope>
    <source>
        <strain evidence="11 12">RO10H11247</strain>
    </source>
</reference>
<dbReference type="VEuPathDB" id="FungiDB:VP01_343g1"/>
<name>A0A0L6UWC5_9BASI</name>
<dbReference type="OrthoDB" id="3226064at2759"/>
<comment type="caution">
    <text evidence="11">The sequence shown here is derived from an EMBL/GenBank/DDBJ whole genome shotgun (WGS) entry which is preliminary data.</text>
</comment>
<feature type="compositionally biased region" description="Low complexity" evidence="8">
    <location>
        <begin position="253"/>
        <end position="263"/>
    </location>
</feature>
<feature type="compositionally biased region" description="Low complexity" evidence="8">
    <location>
        <begin position="182"/>
        <end position="193"/>
    </location>
</feature>
<dbReference type="GO" id="GO:0008270">
    <property type="term" value="F:zinc ion binding"/>
    <property type="evidence" value="ECO:0007669"/>
    <property type="project" value="UniProtKB-KW"/>
</dbReference>
<keyword evidence="6" id="KW-0539">Nucleus</keyword>
<dbReference type="Gene3D" id="3.30.160.60">
    <property type="entry name" value="Classic Zinc Finger"/>
    <property type="match status" value="2"/>
</dbReference>
<dbReference type="EMBL" id="LAVV01008435">
    <property type="protein sequence ID" value="KNZ52809.1"/>
    <property type="molecule type" value="Genomic_DNA"/>
</dbReference>
<dbReference type="InterPro" id="IPR013087">
    <property type="entry name" value="Znf_C2H2_type"/>
</dbReference>
<accession>A0A0L6UWC5</accession>
<keyword evidence="4 7" id="KW-0863">Zinc-finger</keyword>
<evidence type="ECO:0000313" key="11">
    <source>
        <dbReference type="EMBL" id="KNZ52809.1"/>
    </source>
</evidence>
<dbReference type="PROSITE" id="PS50181">
    <property type="entry name" value="FBOX"/>
    <property type="match status" value="1"/>
</dbReference>
<dbReference type="GO" id="GO:0005634">
    <property type="term" value="C:nucleus"/>
    <property type="evidence" value="ECO:0007669"/>
    <property type="project" value="UniProtKB-SubCell"/>
</dbReference>
<gene>
    <name evidence="11" type="ORF">VP01_343g1</name>
</gene>
<comment type="subcellular location">
    <subcellularLocation>
        <location evidence="1">Nucleus</location>
    </subcellularLocation>
</comment>
<dbReference type="PANTHER" id="PTHR24394">
    <property type="entry name" value="ZINC FINGER PROTEIN"/>
    <property type="match status" value="1"/>
</dbReference>
<keyword evidence="5" id="KW-0862">Zinc</keyword>
<dbReference type="InterPro" id="IPR036236">
    <property type="entry name" value="Znf_C2H2_sf"/>
</dbReference>
<dbReference type="STRING" id="27349.A0A0L6UWC5"/>
<dbReference type="PROSITE" id="PS50157">
    <property type="entry name" value="ZINC_FINGER_C2H2_2"/>
    <property type="match status" value="4"/>
</dbReference>
<evidence type="ECO:0000256" key="2">
    <source>
        <dbReference type="ARBA" id="ARBA00022723"/>
    </source>
</evidence>
<keyword evidence="2" id="KW-0479">Metal-binding</keyword>
<proteinExistence type="predicted"/>
<feature type="domain" description="F-box" evidence="10">
    <location>
        <begin position="495"/>
        <end position="545"/>
    </location>
</feature>
<feature type="region of interest" description="Disordered" evidence="8">
    <location>
        <begin position="176"/>
        <end position="200"/>
    </location>
</feature>
<evidence type="ECO:0000259" key="9">
    <source>
        <dbReference type="PROSITE" id="PS50157"/>
    </source>
</evidence>
<dbReference type="SUPFAM" id="SSF57667">
    <property type="entry name" value="beta-beta-alpha zinc fingers"/>
    <property type="match status" value="2"/>
</dbReference>
<evidence type="ECO:0000256" key="3">
    <source>
        <dbReference type="ARBA" id="ARBA00022737"/>
    </source>
</evidence>
<dbReference type="PANTHER" id="PTHR24394:SF29">
    <property type="entry name" value="MYONEURIN"/>
    <property type="match status" value="1"/>
</dbReference>
<evidence type="ECO:0000256" key="4">
    <source>
        <dbReference type="ARBA" id="ARBA00022771"/>
    </source>
</evidence>
<keyword evidence="3" id="KW-0677">Repeat</keyword>
<feature type="domain" description="C2H2-type" evidence="9">
    <location>
        <begin position="115"/>
        <end position="143"/>
    </location>
</feature>
<protein>
    <recommendedName>
        <fullName evidence="13">F-box domain-containing protein</fullName>
    </recommendedName>
</protein>
<feature type="domain" description="C2H2-type" evidence="9">
    <location>
        <begin position="305"/>
        <end position="332"/>
    </location>
</feature>